<accession>A0A6J8BCY6</accession>
<dbReference type="Pfam" id="PF20720">
    <property type="entry name" value="nSTAND3"/>
    <property type="match status" value="1"/>
</dbReference>
<dbReference type="Proteomes" id="UP000507470">
    <property type="component" value="Unassembled WGS sequence"/>
</dbReference>
<reference evidence="3 4" key="1">
    <citation type="submission" date="2020-06" db="EMBL/GenBank/DDBJ databases">
        <authorList>
            <person name="Li R."/>
            <person name="Bekaert M."/>
        </authorList>
    </citation>
    <scope>NUCLEOTIDE SEQUENCE [LARGE SCALE GENOMIC DNA]</scope>
    <source>
        <strain evidence="4">wild</strain>
    </source>
</reference>
<feature type="coiled-coil region" evidence="1">
    <location>
        <begin position="88"/>
        <end position="146"/>
    </location>
</feature>
<dbReference type="InterPro" id="IPR049050">
    <property type="entry name" value="nSTAND3"/>
</dbReference>
<protein>
    <recommendedName>
        <fullName evidence="2">Novel STAND NTPase 3 domain-containing protein</fullName>
    </recommendedName>
</protein>
<keyword evidence="4" id="KW-1185">Reference proteome</keyword>
<dbReference type="Gene3D" id="3.40.50.300">
    <property type="entry name" value="P-loop containing nucleotide triphosphate hydrolases"/>
    <property type="match status" value="1"/>
</dbReference>
<feature type="domain" description="Novel STAND NTPase 3" evidence="2">
    <location>
        <begin position="284"/>
        <end position="367"/>
    </location>
</feature>
<dbReference type="AlphaFoldDB" id="A0A6J8BCY6"/>
<gene>
    <name evidence="3" type="ORF">MCOR_17077</name>
</gene>
<dbReference type="SUPFAM" id="SSF52540">
    <property type="entry name" value="P-loop containing nucleoside triphosphate hydrolases"/>
    <property type="match status" value="1"/>
</dbReference>
<proteinExistence type="predicted"/>
<dbReference type="InterPro" id="IPR027417">
    <property type="entry name" value="P-loop_NTPase"/>
</dbReference>
<keyword evidence="1" id="KW-0175">Coiled coil</keyword>
<evidence type="ECO:0000259" key="2">
    <source>
        <dbReference type="Pfam" id="PF20720"/>
    </source>
</evidence>
<evidence type="ECO:0000313" key="3">
    <source>
        <dbReference type="EMBL" id="CAC5381170.1"/>
    </source>
</evidence>
<dbReference type="EMBL" id="CACVKT020003009">
    <property type="protein sequence ID" value="CAC5381170.1"/>
    <property type="molecule type" value="Genomic_DNA"/>
</dbReference>
<organism evidence="3 4">
    <name type="scientific">Mytilus coruscus</name>
    <name type="common">Sea mussel</name>
    <dbReference type="NCBI Taxonomy" id="42192"/>
    <lineage>
        <taxon>Eukaryota</taxon>
        <taxon>Metazoa</taxon>
        <taxon>Spiralia</taxon>
        <taxon>Lophotrochozoa</taxon>
        <taxon>Mollusca</taxon>
        <taxon>Bivalvia</taxon>
        <taxon>Autobranchia</taxon>
        <taxon>Pteriomorphia</taxon>
        <taxon>Mytilida</taxon>
        <taxon>Mytiloidea</taxon>
        <taxon>Mytilidae</taxon>
        <taxon>Mytilinae</taxon>
        <taxon>Mytilus</taxon>
    </lineage>
</organism>
<sequence length="966" mass="111945">MANKGWDHPTAPCLTEVTAEFKNIADRLEKYLRKHRGEYVDKFVDLETCCMDEKTSDMYIRRIERLKKSDEDCKKRIHAVEKDVYALKEKSTSQTEELENTAKQLDALELKEEVHGKKIKDLQVNQQSQTEELENTAKQLDALELKEEVHGKKIKDLQVNQQSRSNRRIGEYSKTARCIRIKRGSSWKEDKRFTSQAEGLEKTATEHSNKLDECKMETNKIRKVQTQHIERFENLEQKTESLKLKEEVHGKEIKDLQENLQDICPKDLKRRKIYEITLPESFEKIKEVNKGADALRDNDIVILVGIKGSGKSTIGKAIIKQYCEENPDYDMIQLSTTTKSDIILCDGLGFFCFSNQVVVFLDDLFGRVPSTYAFKEHLMLLKWVYEKQDGIKILSTVQAETKACVEELFASDHGDALLISAEIINLHSTIYPRRDMLIKSGFNEESSDSIIRQLKETAVQERIGFPALVSIYKENQELGDELFINPGNVFMKYLSSLKEGSDHDKMYFVILIHVLMTGKVHETQNTSDKESMCHIATTIFGNTLEFQKYDSSIESIIDEKEDGILMNINGTFDPYYCFKDEITPDFIFQYYKAEGIEKILTTCSLNCIVSYFRPFTVADEPLICIDSSLYQKVASHIITIIKEDLKTPSSCVVFTSAKTLCMSPLLQDENFLNALMNACDQLSIHIYAQTVNVKLGYDKNGTLKVFHLPSVLLHQSCRQLSMMYSENVKVVKTIFLKLCHTGEKEDSLAVEEKEEFCQTINTLVKFSMEELCKDNIDKNVVLELLWKFIMDKKVDCKYNNFLMNAWRNQCSKTVIWLQENIREPDCLQIEQCFPDICCFGDVHKASWIFDQNPKSGQNKISMYKVFNKALERRPDLLDYMWKWEERILEDYKQDEQLHADASTANVKKNIANMVMEIALKEVHLTSELFRWACDTFKPHKHYFDKTTIKKIEREKTGKDLNSLFFN</sequence>
<name>A0A6J8BCY6_MYTCO</name>
<evidence type="ECO:0000256" key="1">
    <source>
        <dbReference type="SAM" id="Coils"/>
    </source>
</evidence>
<evidence type="ECO:0000313" key="4">
    <source>
        <dbReference type="Proteomes" id="UP000507470"/>
    </source>
</evidence>